<dbReference type="Pfam" id="PF00929">
    <property type="entry name" value="RNase_T"/>
    <property type="match status" value="1"/>
</dbReference>
<dbReference type="InterPro" id="IPR012337">
    <property type="entry name" value="RNaseH-like_sf"/>
</dbReference>
<dbReference type="Proteomes" id="UP000265926">
    <property type="component" value="Unassembled WGS sequence"/>
</dbReference>
<comment type="caution">
    <text evidence="2">The sequence shown here is derived from an EMBL/GenBank/DDBJ whole genome shotgun (WGS) entry which is preliminary data.</text>
</comment>
<protein>
    <recommendedName>
        <fullName evidence="1">BRCT domain-containing protein</fullName>
    </recommendedName>
</protein>
<dbReference type="Pfam" id="PF00533">
    <property type="entry name" value="BRCT"/>
    <property type="match status" value="1"/>
</dbReference>
<evidence type="ECO:0000313" key="3">
    <source>
        <dbReference type="Proteomes" id="UP000265926"/>
    </source>
</evidence>
<feature type="domain" description="BRCT" evidence="1">
    <location>
        <begin position="191"/>
        <end position="270"/>
    </location>
</feature>
<dbReference type="GO" id="GO:0006259">
    <property type="term" value="P:DNA metabolic process"/>
    <property type="evidence" value="ECO:0007669"/>
    <property type="project" value="UniProtKB-ARBA"/>
</dbReference>
<dbReference type="InterPro" id="IPR036397">
    <property type="entry name" value="RNaseH_sf"/>
</dbReference>
<dbReference type="CDD" id="cd17748">
    <property type="entry name" value="BRCT_DNA_ligase_like"/>
    <property type="match status" value="1"/>
</dbReference>
<dbReference type="SMART" id="SM00292">
    <property type="entry name" value="BRCT"/>
    <property type="match status" value="1"/>
</dbReference>
<dbReference type="PANTHER" id="PTHR30231:SF42">
    <property type="entry name" value="EXONUCLEASE"/>
    <property type="match status" value="1"/>
</dbReference>
<dbReference type="SUPFAM" id="SSF53098">
    <property type="entry name" value="Ribonuclease H-like"/>
    <property type="match status" value="1"/>
</dbReference>
<dbReference type="Gene3D" id="3.30.420.10">
    <property type="entry name" value="Ribonuclease H-like superfamily/Ribonuclease H"/>
    <property type="match status" value="1"/>
</dbReference>
<dbReference type="GO" id="GO:0003676">
    <property type="term" value="F:nucleic acid binding"/>
    <property type="evidence" value="ECO:0007669"/>
    <property type="project" value="InterPro"/>
</dbReference>
<dbReference type="AlphaFoldDB" id="A0A399SP78"/>
<dbReference type="OrthoDB" id="9813328at2"/>
<dbReference type="InterPro" id="IPR001357">
    <property type="entry name" value="BRCT_dom"/>
</dbReference>
<dbReference type="SMART" id="SM00479">
    <property type="entry name" value="EXOIII"/>
    <property type="match status" value="1"/>
</dbReference>
<dbReference type="InterPro" id="IPR013520">
    <property type="entry name" value="Ribonucl_H"/>
</dbReference>
<dbReference type="PANTHER" id="PTHR30231">
    <property type="entry name" value="DNA POLYMERASE III SUBUNIT EPSILON"/>
    <property type="match status" value="1"/>
</dbReference>
<dbReference type="SUPFAM" id="SSF52113">
    <property type="entry name" value="BRCT domain"/>
    <property type="match status" value="1"/>
</dbReference>
<reference evidence="2 3" key="1">
    <citation type="submission" date="2018-08" db="EMBL/GenBank/DDBJ databases">
        <title>Pallidiluteibacterium maritimus gen. nov., sp. nov., isolated from coastal sediment.</title>
        <authorList>
            <person name="Zhou L.Y."/>
        </authorList>
    </citation>
    <scope>NUCLEOTIDE SEQUENCE [LARGE SCALE GENOMIC DNA]</scope>
    <source>
        <strain evidence="2 3">XSD2</strain>
    </source>
</reference>
<dbReference type="PROSITE" id="PS50172">
    <property type="entry name" value="BRCT"/>
    <property type="match status" value="1"/>
</dbReference>
<accession>A0A399SP78</accession>
<sequence length="270" mass="30669">MNPLNFTALDFETATSEHNSVCQVGLVVVHEGVIEKKFSALIKPPENEFAYHNIRVHKIEPHITQNAPTFDLIWKDISKYFENQLIVCHNANFDLLKLESTLDFYNVPIPKYSYACTMEIFGGKLDKCCTEQNIEFHNHHDALADAEACAKLFLKFLQNKGEYTPPTKTSVPFAENKIEKNDLRPNFDIENTDNPFYKKKVVFTGDLSNFNRKEAAHIVKLLGADVNTSISKKTDFVIIGKNPGPSKIEKISNLGIPTISEDDFLKMLEQ</sequence>
<dbReference type="InterPro" id="IPR036420">
    <property type="entry name" value="BRCT_dom_sf"/>
</dbReference>
<name>A0A399SP78_9BACT</name>
<evidence type="ECO:0000259" key="1">
    <source>
        <dbReference type="PROSITE" id="PS50172"/>
    </source>
</evidence>
<dbReference type="Gene3D" id="3.40.50.10190">
    <property type="entry name" value="BRCT domain"/>
    <property type="match status" value="1"/>
</dbReference>
<organism evidence="2 3">
    <name type="scientific">Maribellus luteus</name>
    <dbReference type="NCBI Taxonomy" id="2305463"/>
    <lineage>
        <taxon>Bacteria</taxon>
        <taxon>Pseudomonadati</taxon>
        <taxon>Bacteroidota</taxon>
        <taxon>Bacteroidia</taxon>
        <taxon>Marinilabiliales</taxon>
        <taxon>Prolixibacteraceae</taxon>
        <taxon>Maribellus</taxon>
    </lineage>
</organism>
<keyword evidence="3" id="KW-1185">Reference proteome</keyword>
<gene>
    <name evidence="2" type="ORF">D1614_21195</name>
</gene>
<dbReference type="EMBL" id="QWGR01000019">
    <property type="protein sequence ID" value="RIJ45826.1"/>
    <property type="molecule type" value="Genomic_DNA"/>
</dbReference>
<dbReference type="GO" id="GO:0008408">
    <property type="term" value="F:3'-5' exonuclease activity"/>
    <property type="evidence" value="ECO:0007669"/>
    <property type="project" value="TreeGrafter"/>
</dbReference>
<dbReference type="GO" id="GO:0005829">
    <property type="term" value="C:cytosol"/>
    <property type="evidence" value="ECO:0007669"/>
    <property type="project" value="TreeGrafter"/>
</dbReference>
<evidence type="ECO:0000313" key="2">
    <source>
        <dbReference type="EMBL" id="RIJ45826.1"/>
    </source>
</evidence>
<proteinExistence type="predicted"/>
<dbReference type="RefSeq" id="WP_119440000.1">
    <property type="nucleotide sequence ID" value="NZ_QWGR01000019.1"/>
</dbReference>